<reference evidence="5 6" key="1">
    <citation type="submission" date="2015-04" db="EMBL/GenBank/DDBJ databases">
        <title>Diachasmimorpha longicaudata entomopoxvirus genome.</title>
        <authorList>
            <person name="Coffman K.A."/>
            <person name="Burke G.R."/>
        </authorList>
    </citation>
    <scope>NUCLEOTIDE SEQUENCE [LARGE SCALE GENOMIC DNA]</scope>
</reference>
<evidence type="ECO:0000256" key="2">
    <source>
        <dbReference type="ARBA" id="ARBA00023136"/>
    </source>
</evidence>
<evidence type="ECO:0000313" key="6">
    <source>
        <dbReference type="Proteomes" id="UP000593702"/>
    </source>
</evidence>
<keyword evidence="6" id="KW-1185">Reference proteome</keyword>
<protein>
    <recommendedName>
        <fullName evidence="4">62 kDa protein</fullName>
    </recommendedName>
    <alternativeName>
        <fullName evidence="3">Rifampicin resistance protein</fullName>
    </alternativeName>
</protein>
<organism evidence="5 6">
    <name type="scientific">Diachasmimorpha longicaudata entomopoxvirus</name>
    <dbReference type="NCBI Taxonomy" id="109981"/>
    <lineage>
        <taxon>Viruses</taxon>
        <taxon>Varidnaviria</taxon>
        <taxon>Bamfordvirae</taxon>
        <taxon>Nucleocytoviricota</taxon>
        <taxon>Pokkesviricetes</taxon>
        <taxon>Chitovirales</taxon>
        <taxon>Poxviridae</taxon>
        <taxon>Entomopoxvirinae</taxon>
        <taxon>Epsilonentomopoxvirus</taxon>
        <taxon>Epsilonentomopoxvirus dlongicaudata</taxon>
        <taxon>Diachasmimorpha entomopoxvirus</taxon>
    </lineage>
</organism>
<proteinExistence type="predicted"/>
<accession>A0A7R5WK92</accession>
<evidence type="ECO:0000256" key="1">
    <source>
        <dbReference type="ARBA" id="ARBA00004170"/>
    </source>
</evidence>
<evidence type="ECO:0000256" key="3">
    <source>
        <dbReference type="ARBA" id="ARBA00032040"/>
    </source>
</evidence>
<gene>
    <name evidence="5" type="ORF">DLEV_150</name>
</gene>
<keyword evidence="2" id="KW-0472">Membrane</keyword>
<dbReference type="InterPro" id="IPR005008">
    <property type="entry name" value="Poxvirus_Rif-R"/>
</dbReference>
<dbReference type="GO" id="GO:0016020">
    <property type="term" value="C:membrane"/>
    <property type="evidence" value="ECO:0007669"/>
    <property type="project" value="UniProtKB-SubCell"/>
</dbReference>
<dbReference type="Proteomes" id="UP000593702">
    <property type="component" value="Segment"/>
</dbReference>
<evidence type="ECO:0000256" key="4">
    <source>
        <dbReference type="ARBA" id="ARBA00032479"/>
    </source>
</evidence>
<dbReference type="GO" id="GO:0046677">
    <property type="term" value="P:response to antibiotic"/>
    <property type="evidence" value="ECO:0007669"/>
    <property type="project" value="InterPro"/>
</dbReference>
<sequence length="546" mass="64133">MELTTFNTNHPFIHSAYPKTFSYVPKNENDIYSVNVTDVRVEAISSPEIKLILPEIKGKGRVSYLKNYQFLLLDYFEIWLKNKDEHPFLFHKAKSEEIFSTYIINEYHSLNYFTNKDDFLTTKEGTHADCIIFPKKEISIPLDSLLSAFKIFKDTEIIFNFKFHNIEEIIAYDVEFRRHSLEQLKKNFSETSLNIRFQFLNVPIISSAELTATNVITKKDVIGKDNTQMMNTSDFSNTIAVSFHSKSDIFNHENRYIINPGVDYSEDVLVQKWVLNILKDLLIVTTKDMSLSENKKALGFKDEAVFHEITKNTMTFNKLEKRFCKIIIENIPEDHKLYYHTNILSFTRRFQHTKALNVSTLFKKITGVYLPNQKVINFLDIDHSIDIKIVSLPISIWDHELNSHPGDLRSNAMKERDFFFKNRFLLGMDFNCKDRGYERISLKGGKDIFENLLRERKPFLRKLPIIEFDPAMQRGISLYTTFISPSLMIYADPSINFTNFLVEIQWKEYDECDPLNLLKRFPCVDLYEMQKITQNPDTQRISIESI</sequence>
<comment type="subcellular location">
    <subcellularLocation>
        <location evidence="1">Membrane</location>
        <topology evidence="1">Peripheral membrane protein</topology>
    </subcellularLocation>
</comment>
<dbReference type="Pfam" id="PF03340">
    <property type="entry name" value="Pox_Rif"/>
    <property type="match status" value="1"/>
</dbReference>
<evidence type="ECO:0000313" key="5">
    <source>
        <dbReference type="EMBL" id="AKS26441.1"/>
    </source>
</evidence>
<dbReference type="EMBL" id="KR095315">
    <property type="protein sequence ID" value="AKS26441.1"/>
    <property type="molecule type" value="Genomic_DNA"/>
</dbReference>
<name>A0A7R5WK92_9POXV</name>